<feature type="region of interest" description="Disordered" evidence="1">
    <location>
        <begin position="40"/>
        <end position="84"/>
    </location>
</feature>
<keyword evidence="3" id="KW-1185">Reference proteome</keyword>
<dbReference type="AlphaFoldDB" id="A0ABD1TVC6"/>
<evidence type="ECO:0000313" key="2">
    <source>
        <dbReference type="EMBL" id="KAL2516395.1"/>
    </source>
</evidence>
<protein>
    <submittedName>
        <fullName evidence="2">Uncharacterized protein</fullName>
    </submittedName>
</protein>
<evidence type="ECO:0000313" key="3">
    <source>
        <dbReference type="Proteomes" id="UP001604277"/>
    </source>
</evidence>
<comment type="caution">
    <text evidence="2">The sequence shown here is derived from an EMBL/GenBank/DDBJ whole genome shotgun (WGS) entry which is preliminary data.</text>
</comment>
<name>A0ABD1TVC6_9LAMI</name>
<gene>
    <name evidence="2" type="ORF">Fot_30366</name>
</gene>
<accession>A0ABD1TVC6</accession>
<sequence length="147" mass="16480">MLVGENTNQFTIAWHYGGKFVVKPNNLKYEHELRLECDDQGNVSRGSEPSDHIAANENDNLVDSDYETNEGNERESQPTAASNVNIDIGLSDLHDEALKETDTDYGDFDDLESVESDGELRSTKRSMEFEFNANVDTNNPQFKTGKA</sequence>
<reference evidence="3" key="1">
    <citation type="submission" date="2024-07" db="EMBL/GenBank/DDBJ databases">
        <title>Two chromosome-level genome assemblies of Korean endemic species Abeliophyllum distichum and Forsythia ovata (Oleaceae).</title>
        <authorList>
            <person name="Jang H."/>
        </authorList>
    </citation>
    <scope>NUCLEOTIDE SEQUENCE [LARGE SCALE GENOMIC DNA]</scope>
</reference>
<dbReference type="Proteomes" id="UP001604277">
    <property type="component" value="Unassembled WGS sequence"/>
</dbReference>
<dbReference type="EMBL" id="JBFOLJ010000008">
    <property type="protein sequence ID" value="KAL2516395.1"/>
    <property type="molecule type" value="Genomic_DNA"/>
</dbReference>
<proteinExistence type="predicted"/>
<evidence type="ECO:0000256" key="1">
    <source>
        <dbReference type="SAM" id="MobiDB-lite"/>
    </source>
</evidence>
<organism evidence="2 3">
    <name type="scientific">Forsythia ovata</name>
    <dbReference type="NCBI Taxonomy" id="205694"/>
    <lineage>
        <taxon>Eukaryota</taxon>
        <taxon>Viridiplantae</taxon>
        <taxon>Streptophyta</taxon>
        <taxon>Embryophyta</taxon>
        <taxon>Tracheophyta</taxon>
        <taxon>Spermatophyta</taxon>
        <taxon>Magnoliopsida</taxon>
        <taxon>eudicotyledons</taxon>
        <taxon>Gunneridae</taxon>
        <taxon>Pentapetalae</taxon>
        <taxon>asterids</taxon>
        <taxon>lamiids</taxon>
        <taxon>Lamiales</taxon>
        <taxon>Oleaceae</taxon>
        <taxon>Forsythieae</taxon>
        <taxon>Forsythia</taxon>
    </lineage>
</organism>
<feature type="compositionally biased region" description="Acidic residues" evidence="1">
    <location>
        <begin position="60"/>
        <end position="70"/>
    </location>
</feature>